<organism evidence="2 3">
    <name type="scientific">Parelaphostrongylus tenuis</name>
    <name type="common">Meningeal worm</name>
    <dbReference type="NCBI Taxonomy" id="148309"/>
    <lineage>
        <taxon>Eukaryota</taxon>
        <taxon>Metazoa</taxon>
        <taxon>Ecdysozoa</taxon>
        <taxon>Nematoda</taxon>
        <taxon>Chromadorea</taxon>
        <taxon>Rhabditida</taxon>
        <taxon>Rhabditina</taxon>
        <taxon>Rhabditomorpha</taxon>
        <taxon>Strongyloidea</taxon>
        <taxon>Metastrongylidae</taxon>
        <taxon>Parelaphostrongylus</taxon>
    </lineage>
</organism>
<dbReference type="EMBL" id="JAHQIW010006174">
    <property type="protein sequence ID" value="KAJ1368378.1"/>
    <property type="molecule type" value="Genomic_DNA"/>
</dbReference>
<comment type="caution">
    <text evidence="2">The sequence shown here is derived from an EMBL/GenBank/DDBJ whole genome shotgun (WGS) entry which is preliminary data.</text>
</comment>
<evidence type="ECO:0000313" key="2">
    <source>
        <dbReference type="EMBL" id="KAJ1368378.1"/>
    </source>
</evidence>
<sequence>MQRNSHQREACVESIISVEEAEENRLLRLLVEALKRRNIFCQDVHTQTEQEWAVRTTSTQKALQQELKTTNISGCCGNNVSTTQFAYNTNQVSINVIRTGPANSDHSTREGRHHSVVQRRHHTYRSTGIAYYLDK</sequence>
<dbReference type="AlphaFoldDB" id="A0AAD5WG52"/>
<evidence type="ECO:0000313" key="3">
    <source>
        <dbReference type="Proteomes" id="UP001196413"/>
    </source>
</evidence>
<reference evidence="2" key="1">
    <citation type="submission" date="2021-06" db="EMBL/GenBank/DDBJ databases">
        <title>Parelaphostrongylus tenuis whole genome reference sequence.</title>
        <authorList>
            <person name="Garwood T.J."/>
            <person name="Larsen P.A."/>
            <person name="Fountain-Jones N.M."/>
            <person name="Garbe J.R."/>
            <person name="Macchietto M.G."/>
            <person name="Kania S.A."/>
            <person name="Gerhold R.W."/>
            <person name="Richards J.E."/>
            <person name="Wolf T.M."/>
        </authorList>
    </citation>
    <scope>NUCLEOTIDE SEQUENCE</scope>
    <source>
        <strain evidence="2">MNPRO001-30</strain>
        <tissue evidence="2">Meninges</tissue>
    </source>
</reference>
<accession>A0AAD5WG52</accession>
<proteinExistence type="predicted"/>
<gene>
    <name evidence="2" type="ORF">KIN20_029503</name>
</gene>
<dbReference type="Proteomes" id="UP001196413">
    <property type="component" value="Unassembled WGS sequence"/>
</dbReference>
<protein>
    <submittedName>
        <fullName evidence="2">Uncharacterized protein</fullName>
    </submittedName>
</protein>
<name>A0AAD5WG52_PARTN</name>
<feature type="compositionally biased region" description="Basic residues" evidence="1">
    <location>
        <begin position="111"/>
        <end position="120"/>
    </location>
</feature>
<feature type="region of interest" description="Disordered" evidence="1">
    <location>
        <begin position="100"/>
        <end position="120"/>
    </location>
</feature>
<keyword evidence="3" id="KW-1185">Reference proteome</keyword>
<evidence type="ECO:0000256" key="1">
    <source>
        <dbReference type="SAM" id="MobiDB-lite"/>
    </source>
</evidence>